<gene>
    <name evidence="2" type="ORF">D3870_20710</name>
</gene>
<dbReference type="EMBL" id="QYUN01000003">
    <property type="protein sequence ID" value="RJF96809.1"/>
    <property type="molecule type" value="Genomic_DNA"/>
</dbReference>
<name>A0A418WW26_9BURK</name>
<dbReference type="AlphaFoldDB" id="A0A418WW26"/>
<evidence type="ECO:0000313" key="3">
    <source>
        <dbReference type="Proteomes" id="UP000285190"/>
    </source>
</evidence>
<sequence length="245" mass="28117">MNEKLAAVGLDEKEQRFYLAALELGGAPVTLVATRAGVTRTNGYDLLTRLERRGLLTQVHGDDGVRQVVPADPNVLIREWEQTRIMLDELVPELRSMFNSTPRKPRIRFYEGEKGIQHALWTTLECQSKHLYGILSMHELLEVPGAAWMDGYIAERIKRGIHLDVVRSYSRETEPIWDTDRSALRELRFAPSELDLGMTVYICDDTVVYISSKNENYALTIESRELASLQKSLFQSLWRLSKKHK</sequence>
<comment type="caution">
    <text evidence="2">The sequence shown here is derived from an EMBL/GenBank/DDBJ whole genome shotgun (WGS) entry which is preliminary data.</text>
</comment>
<evidence type="ECO:0000313" key="2">
    <source>
        <dbReference type="EMBL" id="RJF96809.1"/>
    </source>
</evidence>
<dbReference type="PANTHER" id="PTHR34293">
    <property type="entry name" value="HTH-TYPE TRANSCRIPTIONAL REGULATOR TRMBL2"/>
    <property type="match status" value="1"/>
</dbReference>
<accession>A0A418WW26</accession>
<dbReference type="InterPro" id="IPR036388">
    <property type="entry name" value="WH-like_DNA-bd_sf"/>
</dbReference>
<dbReference type="SUPFAM" id="SSF46785">
    <property type="entry name" value="Winged helix' DNA-binding domain"/>
    <property type="match status" value="1"/>
</dbReference>
<reference evidence="2 3" key="1">
    <citation type="submission" date="2018-09" db="EMBL/GenBank/DDBJ databases">
        <authorList>
            <person name="Zhu H."/>
        </authorList>
    </citation>
    <scope>NUCLEOTIDE SEQUENCE [LARGE SCALE GENOMIC DNA]</scope>
    <source>
        <strain evidence="2 3">K2R10-39</strain>
    </source>
</reference>
<dbReference type="InterPro" id="IPR051797">
    <property type="entry name" value="TrmB-like"/>
</dbReference>
<dbReference type="Pfam" id="PF01978">
    <property type="entry name" value="TrmB"/>
    <property type="match status" value="1"/>
</dbReference>
<feature type="domain" description="Transcription regulator TrmB N-terminal" evidence="1">
    <location>
        <begin position="5"/>
        <end position="70"/>
    </location>
</feature>
<dbReference type="InterPro" id="IPR002831">
    <property type="entry name" value="Tscrpt_reg_TrmB_N"/>
</dbReference>
<dbReference type="Gene3D" id="1.10.10.10">
    <property type="entry name" value="Winged helix-like DNA-binding domain superfamily/Winged helix DNA-binding domain"/>
    <property type="match status" value="1"/>
</dbReference>
<protein>
    <submittedName>
        <fullName evidence="2">Transcriptional regulator TrmB</fullName>
    </submittedName>
</protein>
<organism evidence="2 3">
    <name type="scientific">Noviherbaspirillum cavernae</name>
    <dbReference type="NCBI Taxonomy" id="2320862"/>
    <lineage>
        <taxon>Bacteria</taxon>
        <taxon>Pseudomonadati</taxon>
        <taxon>Pseudomonadota</taxon>
        <taxon>Betaproteobacteria</taxon>
        <taxon>Burkholderiales</taxon>
        <taxon>Oxalobacteraceae</taxon>
        <taxon>Noviherbaspirillum</taxon>
    </lineage>
</organism>
<keyword evidence="3" id="KW-1185">Reference proteome</keyword>
<dbReference type="InterPro" id="IPR036390">
    <property type="entry name" value="WH_DNA-bd_sf"/>
</dbReference>
<dbReference type="OrthoDB" id="5724859at2"/>
<proteinExistence type="predicted"/>
<dbReference type="Proteomes" id="UP000285190">
    <property type="component" value="Unassembled WGS sequence"/>
</dbReference>
<evidence type="ECO:0000259" key="1">
    <source>
        <dbReference type="Pfam" id="PF01978"/>
    </source>
</evidence>
<dbReference type="RefSeq" id="WP_119742946.1">
    <property type="nucleotide sequence ID" value="NZ_QYUN01000003.1"/>
</dbReference>
<dbReference type="PANTHER" id="PTHR34293:SF1">
    <property type="entry name" value="HTH-TYPE TRANSCRIPTIONAL REGULATOR TRMBL2"/>
    <property type="match status" value="1"/>
</dbReference>